<feature type="binding site" evidence="4">
    <location>
        <begin position="53"/>
        <end position="55"/>
    </location>
    <ligand>
        <name>substrate</name>
    </ligand>
</feature>
<feature type="binding site" evidence="4">
    <location>
        <position position="201"/>
    </location>
    <ligand>
        <name>substrate</name>
    </ligand>
</feature>
<accession>A0ABS5LCT0</accession>
<evidence type="ECO:0000313" key="6">
    <source>
        <dbReference type="Proteomes" id="UP000682403"/>
    </source>
</evidence>
<dbReference type="Gene3D" id="1.20.120.420">
    <property type="entry name" value="translation initiation factor eif-2b, domain 1"/>
    <property type="match status" value="1"/>
</dbReference>
<dbReference type="EC" id="5.3.1.23" evidence="4"/>
<dbReference type="NCBIfam" id="TIGR00524">
    <property type="entry name" value="eIF-2B_rel"/>
    <property type="match status" value="1"/>
</dbReference>
<keyword evidence="6" id="KW-1185">Reference proteome</keyword>
<comment type="caution">
    <text evidence="5">The sequence shown here is derived from an EMBL/GenBank/DDBJ whole genome shotgun (WGS) entry which is preliminary data.</text>
</comment>
<comment type="function">
    <text evidence="4">Catalyzes the interconversion of methylthioribose-1-phosphate (MTR-1-P) into methylthioribulose-1-phosphate (MTRu-1-P).</text>
</comment>
<dbReference type="Proteomes" id="UP000682403">
    <property type="component" value="Unassembled WGS sequence"/>
</dbReference>
<reference evidence="5 6" key="1">
    <citation type="submission" date="2021-04" db="EMBL/GenBank/DDBJ databases">
        <title>Metabacillus sp. strain KIGAM252 whole genome sequence.</title>
        <authorList>
            <person name="Seo M.-J."/>
            <person name="Cho E.-S."/>
            <person name="Hwang C.Y."/>
            <person name="Yoon D.J."/>
        </authorList>
    </citation>
    <scope>NUCLEOTIDE SEQUENCE [LARGE SCALE GENOMIC DNA]</scope>
    <source>
        <strain evidence="5 6">KIGAM252</strain>
    </source>
</reference>
<dbReference type="InterPro" id="IPR000649">
    <property type="entry name" value="IF-2B-related"/>
</dbReference>
<protein>
    <recommendedName>
        <fullName evidence="4">Methylthioribose-1-phosphate isomerase</fullName>
        <shortName evidence="4">M1Pi</shortName>
        <shortName evidence="4">MTR-1-P isomerase</shortName>
        <ecNumber evidence="4">5.3.1.23</ecNumber>
    </recommendedName>
    <alternativeName>
        <fullName evidence="4">S-methyl-5-thioribose-1-phosphate isomerase</fullName>
    </alternativeName>
</protein>
<feature type="active site" description="Proton donor" evidence="4">
    <location>
        <position position="242"/>
    </location>
</feature>
<comment type="pathway">
    <text evidence="4">Amino-acid biosynthesis; L-methionine biosynthesis via salvage pathway; L-methionine from S-methyl-5-thio-alpha-D-ribose 1-phosphate: step 1/6.</text>
</comment>
<dbReference type="Gene3D" id="3.40.50.10470">
    <property type="entry name" value="Translation initiation factor eif-2b, domain 2"/>
    <property type="match status" value="1"/>
</dbReference>
<dbReference type="NCBIfam" id="TIGR00512">
    <property type="entry name" value="salvage_mtnA"/>
    <property type="match status" value="1"/>
</dbReference>
<evidence type="ECO:0000256" key="2">
    <source>
        <dbReference type="ARBA" id="ARBA00023167"/>
    </source>
</evidence>
<keyword evidence="2 4" id="KW-0486">Methionine biosynthesis</keyword>
<feature type="binding site" evidence="4">
    <location>
        <position position="96"/>
    </location>
    <ligand>
        <name>substrate</name>
    </ligand>
</feature>
<dbReference type="InterPro" id="IPR005251">
    <property type="entry name" value="IF-M1Pi"/>
</dbReference>
<evidence type="ECO:0000256" key="4">
    <source>
        <dbReference type="HAMAP-Rule" id="MF_01678"/>
    </source>
</evidence>
<dbReference type="GO" id="GO:0046523">
    <property type="term" value="F:S-methyl-5-thioribose-1-phosphate isomerase activity"/>
    <property type="evidence" value="ECO:0007669"/>
    <property type="project" value="UniProtKB-EC"/>
</dbReference>
<dbReference type="Pfam" id="PF01008">
    <property type="entry name" value="IF-2B"/>
    <property type="match status" value="1"/>
</dbReference>
<comment type="similarity">
    <text evidence="4">Belongs to the EIF-2B alpha/beta/delta subunits family. MtnA subfamily.</text>
</comment>
<dbReference type="InterPro" id="IPR011559">
    <property type="entry name" value="Initiation_fac_2B_a/b/d"/>
</dbReference>
<gene>
    <name evidence="4 5" type="primary">mtnA</name>
    <name evidence="5" type="ORF">J9317_07235</name>
</gene>
<comment type="subunit">
    <text evidence="4">Homodimer.</text>
</comment>
<dbReference type="RefSeq" id="WP_211557427.1">
    <property type="nucleotide sequence ID" value="NZ_JAGVRK010000001.1"/>
</dbReference>
<sequence>MTQQHSFTIPRSVEWKETYISLLDQQKLPAVTEYIELNTIQEVWHAIQTLKVRGAPAIGITAAFGLALSASRYEETEIESFLSKLNEEKNYLAGSRPTAVNLAWALNRLTAACSQVKSVNEAKTNLIHEAIQIQVEDEETCRQIGQHALKLFNKNDRIMTICNAGSIATARYGTALAPFYLAQEQDFPLQVYACETRPVLQGARLTAWELMQAGIDVTLITDNMAAFTIQKKNISAIITGADRIARNGDTANKIGTYNLAILAKAFHIPFYIAAPLSTFDFSIDSGADIPIEERDSREITEIAGTLIAPEGIQVFNPAFDVTSANLISGIVTEKGVLTGDLKAGIEELFADKVR</sequence>
<dbReference type="EMBL" id="JAGVRK010000001">
    <property type="protein sequence ID" value="MBS2968548.1"/>
    <property type="molecule type" value="Genomic_DNA"/>
</dbReference>
<comment type="catalytic activity">
    <reaction evidence="4">
        <text>5-(methylsulfanyl)-alpha-D-ribose 1-phosphate = 5-(methylsulfanyl)-D-ribulose 1-phosphate</text>
        <dbReference type="Rhea" id="RHEA:19989"/>
        <dbReference type="ChEBI" id="CHEBI:58533"/>
        <dbReference type="ChEBI" id="CHEBI:58548"/>
        <dbReference type="EC" id="5.3.1.23"/>
    </reaction>
</comment>
<dbReference type="InterPro" id="IPR027363">
    <property type="entry name" value="M1Pi_N"/>
</dbReference>
<feature type="site" description="Transition state stabilizer" evidence="4">
    <location>
        <position position="162"/>
    </location>
</feature>
<dbReference type="PANTHER" id="PTHR43475">
    <property type="entry name" value="METHYLTHIORIBOSE-1-PHOSPHATE ISOMERASE"/>
    <property type="match status" value="1"/>
</dbReference>
<keyword evidence="3 4" id="KW-0413">Isomerase</keyword>
<feature type="binding site" evidence="4">
    <location>
        <begin position="252"/>
        <end position="253"/>
    </location>
    <ligand>
        <name>substrate</name>
    </ligand>
</feature>
<dbReference type="NCBIfam" id="NF004326">
    <property type="entry name" value="PRK05720.1"/>
    <property type="match status" value="1"/>
</dbReference>
<dbReference type="SUPFAM" id="SSF100950">
    <property type="entry name" value="NagB/RpiA/CoA transferase-like"/>
    <property type="match status" value="1"/>
</dbReference>
<organism evidence="5 6">
    <name type="scientific">Metabacillus flavus</name>
    <dbReference type="NCBI Taxonomy" id="2823519"/>
    <lineage>
        <taxon>Bacteria</taxon>
        <taxon>Bacillati</taxon>
        <taxon>Bacillota</taxon>
        <taxon>Bacilli</taxon>
        <taxon>Bacillales</taxon>
        <taxon>Bacillaceae</taxon>
        <taxon>Metabacillus</taxon>
    </lineage>
</organism>
<name>A0ABS5LCT0_9BACI</name>
<evidence type="ECO:0000256" key="1">
    <source>
        <dbReference type="ARBA" id="ARBA00022605"/>
    </source>
</evidence>
<evidence type="ECO:0000256" key="3">
    <source>
        <dbReference type="ARBA" id="ARBA00023235"/>
    </source>
</evidence>
<dbReference type="InterPro" id="IPR042529">
    <property type="entry name" value="IF_2B-like_C"/>
</dbReference>
<evidence type="ECO:0000313" key="5">
    <source>
        <dbReference type="EMBL" id="MBS2968548.1"/>
    </source>
</evidence>
<dbReference type="PANTHER" id="PTHR43475:SF4">
    <property type="entry name" value="METHYLTHIORIBOSE-1-PHOSPHATE ISOMERASE"/>
    <property type="match status" value="1"/>
</dbReference>
<dbReference type="HAMAP" id="MF_01678">
    <property type="entry name" value="Salvage_MtnA"/>
    <property type="match status" value="1"/>
</dbReference>
<proteinExistence type="inferred from homology"/>
<dbReference type="InterPro" id="IPR037171">
    <property type="entry name" value="NagB/RpiA_transferase-like"/>
</dbReference>
<keyword evidence="1 4" id="KW-0028">Amino-acid biosynthesis</keyword>